<evidence type="ECO:0000256" key="2">
    <source>
        <dbReference type="ARBA" id="ARBA00005871"/>
    </source>
</evidence>
<dbReference type="GO" id="GO:0016787">
    <property type="term" value="F:hydrolase activity"/>
    <property type="evidence" value="ECO:0007669"/>
    <property type="project" value="InterPro"/>
</dbReference>
<dbReference type="GO" id="GO:0001760">
    <property type="term" value="F:aminocarboxymuconate-semialdehyde decarboxylase activity"/>
    <property type="evidence" value="ECO:0007669"/>
    <property type="project" value="UniProtKB-EC"/>
</dbReference>
<feature type="domain" description="Amidohydrolase-related" evidence="12">
    <location>
        <begin position="26"/>
        <end position="365"/>
    </location>
</feature>
<comment type="subunit">
    <text evidence="3">Monomer.</text>
</comment>
<evidence type="ECO:0000256" key="7">
    <source>
        <dbReference type="ARBA" id="ARBA00022793"/>
    </source>
</evidence>
<dbReference type="SUPFAM" id="SSF51556">
    <property type="entry name" value="Metallo-dependent hydrolases"/>
    <property type="match status" value="1"/>
</dbReference>
<comment type="similarity">
    <text evidence="2">Belongs to the metallo-dependent hydrolases superfamily. ACMSD family.</text>
</comment>
<evidence type="ECO:0000313" key="14">
    <source>
        <dbReference type="EMBL" id="CAD9684489.1"/>
    </source>
</evidence>
<evidence type="ECO:0000256" key="8">
    <source>
        <dbReference type="ARBA" id="ARBA00022833"/>
    </source>
</evidence>
<dbReference type="EC" id="4.1.1.45" evidence="4"/>
<accession>A0A7S2RYQ4</accession>
<dbReference type="GO" id="GO:0019748">
    <property type="term" value="P:secondary metabolic process"/>
    <property type="evidence" value="ECO:0007669"/>
    <property type="project" value="TreeGrafter"/>
</dbReference>
<organism evidence="13">
    <name type="scientific">Mucochytrium quahogii</name>
    <dbReference type="NCBI Taxonomy" id="96639"/>
    <lineage>
        <taxon>Eukaryota</taxon>
        <taxon>Sar</taxon>
        <taxon>Stramenopiles</taxon>
        <taxon>Bigyra</taxon>
        <taxon>Labyrinthulomycetes</taxon>
        <taxon>Thraustochytrida</taxon>
        <taxon>Thraustochytriidae</taxon>
        <taxon>Mucochytrium</taxon>
    </lineage>
</organism>
<keyword evidence="9 11" id="KW-0456">Lyase</keyword>
<reference evidence="13" key="1">
    <citation type="submission" date="2021-01" db="EMBL/GenBank/DDBJ databases">
        <authorList>
            <person name="Corre E."/>
            <person name="Pelletier E."/>
            <person name="Niang G."/>
            <person name="Scheremetjew M."/>
            <person name="Finn R."/>
            <person name="Kale V."/>
            <person name="Holt S."/>
            <person name="Cochrane G."/>
            <person name="Meng A."/>
            <person name="Brown T."/>
            <person name="Cohen L."/>
        </authorList>
    </citation>
    <scope>NUCLEOTIDE SEQUENCE</scope>
    <source>
        <strain evidence="13">NY070348D</strain>
    </source>
</reference>
<dbReference type="InterPro" id="IPR032465">
    <property type="entry name" value="ACMSD"/>
</dbReference>
<evidence type="ECO:0000256" key="10">
    <source>
        <dbReference type="ARBA" id="ARBA00031120"/>
    </source>
</evidence>
<keyword evidence="6" id="KW-0479">Metal-binding</keyword>
<dbReference type="GO" id="GO:0046872">
    <property type="term" value="F:metal ion binding"/>
    <property type="evidence" value="ECO:0007669"/>
    <property type="project" value="UniProtKB-KW"/>
</dbReference>
<evidence type="ECO:0000256" key="4">
    <source>
        <dbReference type="ARBA" id="ARBA00012365"/>
    </source>
</evidence>
<dbReference type="EMBL" id="HBHK01013456">
    <property type="protein sequence ID" value="CAD9684489.1"/>
    <property type="molecule type" value="Transcribed_RNA"/>
</dbReference>
<name>A0A7S2RYQ4_9STRA</name>
<evidence type="ECO:0000256" key="5">
    <source>
        <dbReference type="ARBA" id="ARBA00021214"/>
    </source>
</evidence>
<dbReference type="InterPro" id="IPR032466">
    <property type="entry name" value="Metal_Hydrolase"/>
</dbReference>
<keyword evidence="8" id="KW-0862">Zinc</keyword>
<gene>
    <name evidence="13" type="ORF">QSP1433_LOCUS8452</name>
    <name evidence="14" type="ORF">QSP1433_LOCUS8453</name>
</gene>
<evidence type="ECO:0000256" key="3">
    <source>
        <dbReference type="ARBA" id="ARBA00011245"/>
    </source>
</evidence>
<sequence length="366" mass="40523">MSSGARASSARGWRGLLGDVGEGVKVDFHTHLIPKSWPDFSRRYGYPGFVHIDHSQEHVEADGNARLVRDSEMYFEVGPNCWDLERRIVDMDAAGIDIQVVSTIPELFSYWAKGDDAADLARILNNDMSEQIALHGNDRFIGLGTVPLQAPELAVAELQRCMCELGFAGVIIGTHINEWSLDAPELIPFWEAAEDLGACILVHPNNLETKGRDDKYLVAKVCGIGAEICHGVTCFLTAGILDKFPLLKVCFAYGGGSFPYVRGEIEHGLRNASSQEGFANAVSKDMYFGKFYCDSIVRTPESRKFLLETMQEENVVFGSDYPAPLGEFSASSRTEKYHAAGKAVFSDYSESTRKKLFSENARRLLE</sequence>
<evidence type="ECO:0000256" key="9">
    <source>
        <dbReference type="ARBA" id="ARBA00023239"/>
    </source>
</evidence>
<dbReference type="GO" id="GO:0005829">
    <property type="term" value="C:cytosol"/>
    <property type="evidence" value="ECO:0007669"/>
    <property type="project" value="TreeGrafter"/>
</dbReference>
<evidence type="ECO:0000256" key="11">
    <source>
        <dbReference type="RuleBase" id="RU366045"/>
    </source>
</evidence>
<evidence type="ECO:0000256" key="6">
    <source>
        <dbReference type="ARBA" id="ARBA00022723"/>
    </source>
</evidence>
<dbReference type="PANTHER" id="PTHR21240:SF27">
    <property type="entry name" value="2-AMINO-3-CARBOXYMUCONATE-6-SEMIALDEHYDE DECARBOXYLASE"/>
    <property type="match status" value="1"/>
</dbReference>
<evidence type="ECO:0000259" key="12">
    <source>
        <dbReference type="Pfam" id="PF04909"/>
    </source>
</evidence>
<dbReference type="EMBL" id="HBHK01013455">
    <property type="protein sequence ID" value="CAD9684486.1"/>
    <property type="molecule type" value="Transcribed_RNA"/>
</dbReference>
<evidence type="ECO:0000256" key="1">
    <source>
        <dbReference type="ARBA" id="ARBA00005079"/>
    </source>
</evidence>
<evidence type="ECO:0000313" key="13">
    <source>
        <dbReference type="EMBL" id="CAD9684486.1"/>
    </source>
</evidence>
<keyword evidence="7 11" id="KW-0210">Decarboxylase</keyword>
<comment type="pathway">
    <text evidence="1">Secondary metabolite metabolism; quinolate metabolism.</text>
</comment>
<dbReference type="Gene3D" id="3.20.20.140">
    <property type="entry name" value="Metal-dependent hydrolases"/>
    <property type="match status" value="1"/>
</dbReference>
<dbReference type="Pfam" id="PF04909">
    <property type="entry name" value="Amidohydro_2"/>
    <property type="match status" value="1"/>
</dbReference>
<dbReference type="AlphaFoldDB" id="A0A7S2RYQ4"/>
<dbReference type="InterPro" id="IPR006680">
    <property type="entry name" value="Amidohydro-rel"/>
</dbReference>
<proteinExistence type="inferred from homology"/>
<dbReference type="PANTHER" id="PTHR21240">
    <property type="entry name" value="2-AMINO-3-CARBOXYLMUCONATE-6-SEMIALDEHYDE DECARBOXYLASE"/>
    <property type="match status" value="1"/>
</dbReference>
<protein>
    <recommendedName>
        <fullName evidence="5">2-amino-3-carboxymuconate-6-semialdehyde decarboxylase</fullName>
        <ecNumber evidence="4">4.1.1.45</ecNumber>
    </recommendedName>
    <alternativeName>
        <fullName evidence="10">Picolinate carboxylase</fullName>
    </alternativeName>
</protein>